<accession>L0DX64</accession>
<feature type="compositionally biased region" description="Basic and acidic residues" evidence="1">
    <location>
        <begin position="76"/>
        <end position="87"/>
    </location>
</feature>
<proteinExistence type="predicted"/>
<keyword evidence="4" id="KW-1185">Reference proteome</keyword>
<sequence length="198" mass="23190">MLFLCLVAAFGPVPPAAAQGIFQWVDEHGRMIYSDRPPPGREYRELGPVPDPSEDEIEAARERAREWRRLADALAEERRQREERAAAREPPWPDPPAAKPPPERSVEIRYYPWPLYRHYRPGGWFPPGHRPPHLRHPPPEDPSARVRAPEFTQPRRAPEFVQPRRAPEFVQPRRAPEFVQPRRAPEFQAPPWPAERRR</sequence>
<name>L0DX64_THIND</name>
<feature type="compositionally biased region" description="Pro residues" evidence="1">
    <location>
        <begin position="90"/>
        <end position="100"/>
    </location>
</feature>
<evidence type="ECO:0000313" key="3">
    <source>
        <dbReference type="EMBL" id="AGA33638.1"/>
    </source>
</evidence>
<feature type="region of interest" description="Disordered" evidence="1">
    <location>
        <begin position="76"/>
        <end position="104"/>
    </location>
</feature>
<dbReference type="PATRIC" id="fig|1255043.3.peg.2000"/>
<gene>
    <name evidence="3" type="ordered locus">TVNIR_1977</name>
</gene>
<dbReference type="KEGG" id="tni:TVNIR_1977"/>
<evidence type="ECO:0000256" key="1">
    <source>
        <dbReference type="SAM" id="MobiDB-lite"/>
    </source>
</evidence>
<evidence type="ECO:0000313" key="4">
    <source>
        <dbReference type="Proteomes" id="UP000010809"/>
    </source>
</evidence>
<protein>
    <recommendedName>
        <fullName evidence="2">DUF4124 domain-containing protein</fullName>
    </recommendedName>
</protein>
<reference evidence="3" key="1">
    <citation type="submission" date="2015-12" db="EMBL/GenBank/DDBJ databases">
        <authorList>
            <person name="Tikhonova T.V."/>
            <person name="Pavlov A.R."/>
            <person name="Beletsky A.V."/>
            <person name="Mardanov A.V."/>
            <person name="Sorokin D.Y."/>
            <person name="Ravin N.V."/>
            <person name="Popov V.O."/>
        </authorList>
    </citation>
    <scope>NUCLEOTIDE SEQUENCE</scope>
    <source>
        <strain evidence="3">DSM 14787</strain>
    </source>
</reference>
<evidence type="ECO:0000259" key="2">
    <source>
        <dbReference type="Pfam" id="PF13511"/>
    </source>
</evidence>
<feature type="region of interest" description="Disordered" evidence="1">
    <location>
        <begin position="130"/>
        <end position="198"/>
    </location>
</feature>
<dbReference type="Proteomes" id="UP000010809">
    <property type="component" value="Chromosome"/>
</dbReference>
<feature type="region of interest" description="Disordered" evidence="1">
    <location>
        <begin position="35"/>
        <end position="60"/>
    </location>
</feature>
<dbReference type="HOGENOM" id="CLU_1377578_0_0_6"/>
<dbReference type="AlphaFoldDB" id="L0DX64"/>
<organism evidence="3 4">
    <name type="scientific">Thioalkalivibrio nitratireducens (strain DSM 14787 / UNIQEM 213 / ALEN2)</name>
    <dbReference type="NCBI Taxonomy" id="1255043"/>
    <lineage>
        <taxon>Bacteria</taxon>
        <taxon>Pseudomonadati</taxon>
        <taxon>Pseudomonadota</taxon>
        <taxon>Gammaproteobacteria</taxon>
        <taxon>Chromatiales</taxon>
        <taxon>Ectothiorhodospiraceae</taxon>
        <taxon>Thioalkalivibrio</taxon>
    </lineage>
</organism>
<dbReference type="InterPro" id="IPR025392">
    <property type="entry name" value="DUF4124"/>
</dbReference>
<feature type="compositionally biased region" description="Basic and acidic residues" evidence="1">
    <location>
        <begin position="137"/>
        <end position="148"/>
    </location>
</feature>
<feature type="compositionally biased region" description="Pro residues" evidence="1">
    <location>
        <begin position="188"/>
        <end position="198"/>
    </location>
</feature>
<feature type="domain" description="DUF4124" evidence="2">
    <location>
        <begin position="8"/>
        <end position="60"/>
    </location>
</feature>
<dbReference type="EMBL" id="CP003989">
    <property type="protein sequence ID" value="AGA33638.1"/>
    <property type="molecule type" value="Genomic_DNA"/>
</dbReference>
<dbReference type="Pfam" id="PF13511">
    <property type="entry name" value="DUF4124"/>
    <property type="match status" value="1"/>
</dbReference>